<dbReference type="EMBL" id="NFZX01000097">
    <property type="protein sequence ID" value="RFA31830.1"/>
    <property type="molecule type" value="Genomic_DNA"/>
</dbReference>
<protein>
    <submittedName>
        <fullName evidence="2">Uncharacterized protein</fullName>
    </submittedName>
</protein>
<gene>
    <name evidence="2" type="ORF">CAI16_19755</name>
</gene>
<dbReference type="Proteomes" id="UP000256488">
    <property type="component" value="Unassembled WGS sequence"/>
</dbReference>
<keyword evidence="1" id="KW-1133">Transmembrane helix</keyword>
<comment type="caution">
    <text evidence="2">The sequence shown here is derived from an EMBL/GenBank/DDBJ whole genome shotgun (WGS) entry which is preliminary data.</text>
</comment>
<evidence type="ECO:0000256" key="1">
    <source>
        <dbReference type="SAM" id="Phobius"/>
    </source>
</evidence>
<feature type="transmembrane region" description="Helical" evidence="1">
    <location>
        <begin position="7"/>
        <end position="26"/>
    </location>
</feature>
<organism evidence="2 3">
    <name type="scientific">Virgibacillus dokdonensis</name>
    <dbReference type="NCBI Taxonomy" id="302167"/>
    <lineage>
        <taxon>Bacteria</taxon>
        <taxon>Bacillati</taxon>
        <taxon>Bacillota</taxon>
        <taxon>Bacilli</taxon>
        <taxon>Bacillales</taxon>
        <taxon>Bacillaceae</taxon>
        <taxon>Virgibacillus</taxon>
    </lineage>
</organism>
<proteinExistence type="predicted"/>
<dbReference type="RefSeq" id="WP_116279764.1">
    <property type="nucleotide sequence ID" value="NZ_NFZX01000097.1"/>
</dbReference>
<evidence type="ECO:0000313" key="3">
    <source>
        <dbReference type="Proteomes" id="UP000256488"/>
    </source>
</evidence>
<keyword evidence="1" id="KW-0812">Transmembrane</keyword>
<sequence length="153" mass="18274">MRKKKIWNLVILFLIIVAVFFMVAQWRTTTYKEVITDLISEDEEIRTIDITYYNNSDERVWKDMYLENNDEMMKIIEQPADMKLKKTTERGDTEYFITVRTTKSAYSISIDNKHNLFIEGHKYNYHIIGDNVLVESIESLGDKWGINKFSKER</sequence>
<dbReference type="AlphaFoldDB" id="A0A3E0WFW7"/>
<evidence type="ECO:0000313" key="2">
    <source>
        <dbReference type="EMBL" id="RFA31830.1"/>
    </source>
</evidence>
<reference evidence="2 3" key="1">
    <citation type="submission" date="2017-05" db="EMBL/GenBank/DDBJ databases">
        <title>Virgibacillus sp. AK90 isolated from a saltern of Kakinada, India.</title>
        <authorList>
            <person name="Gupta V."/>
            <person name="Sidhu C."/>
            <person name="Korpole S."/>
            <person name="Pinnaka A.K."/>
        </authorList>
    </citation>
    <scope>NUCLEOTIDE SEQUENCE [LARGE SCALE GENOMIC DNA]</scope>
    <source>
        <strain evidence="2 3">AK90</strain>
    </source>
</reference>
<accession>A0A3E0WFW7</accession>
<name>A0A3E0WFW7_9BACI</name>
<keyword evidence="1" id="KW-0472">Membrane</keyword>